<accession>A0A7S8HG66</accession>
<dbReference type="InterPro" id="IPR011330">
    <property type="entry name" value="Glyco_hydro/deAcase_b/a-brl"/>
</dbReference>
<dbReference type="Proteomes" id="UP000593626">
    <property type="component" value="Chromosome"/>
</dbReference>
<dbReference type="KEGG" id="mcui:G8O30_12270"/>
<name>A0A7S8HG66_9BACI</name>
<evidence type="ECO:0000313" key="1">
    <source>
        <dbReference type="EMBL" id="QPC47674.1"/>
    </source>
</evidence>
<dbReference type="AlphaFoldDB" id="A0A7S8HG66"/>
<dbReference type="Gene3D" id="3.20.20.370">
    <property type="entry name" value="Glycoside hydrolase/deacetylase"/>
    <property type="match status" value="1"/>
</dbReference>
<sequence>MTIYIDINADIGEGYGSYLQANESEMYPFITSANIACGFHAGDFMTIPSSIALAKKHGVAIGAHPGYPDRYGFGRKPMEFTAEEIYSMTLYQLGAIGQNADAQEVPLSHIKAHGALYHHVNSSSEAANAFMKAIQATKRPLFIYTIGGTVLEKVAREKGVRVVKEGFADRRYDANANIVPRSELNATLDDPVEMVQQIDFLVREKGIETICFHSDHPGALEKIHMVRNLLAEKGYAFRNIT</sequence>
<gene>
    <name evidence="1" type="ORF">G8O30_12270</name>
</gene>
<dbReference type="GO" id="GO:0005975">
    <property type="term" value="P:carbohydrate metabolic process"/>
    <property type="evidence" value="ECO:0007669"/>
    <property type="project" value="InterPro"/>
</dbReference>
<evidence type="ECO:0000313" key="2">
    <source>
        <dbReference type="Proteomes" id="UP000593626"/>
    </source>
</evidence>
<keyword evidence="2" id="KW-1185">Reference proteome</keyword>
<dbReference type="Pfam" id="PF03746">
    <property type="entry name" value="LamB_YcsF"/>
    <property type="match status" value="1"/>
</dbReference>
<reference evidence="1 2" key="1">
    <citation type="submission" date="2019-07" db="EMBL/GenBank/DDBJ databases">
        <title>Genome sequence of 2 isolates from Red Sea Mangroves.</title>
        <authorList>
            <person name="Sefrji F."/>
            <person name="Michoud G."/>
            <person name="Merlino G."/>
            <person name="Daffonchio D."/>
        </authorList>
    </citation>
    <scope>NUCLEOTIDE SEQUENCE [LARGE SCALE GENOMIC DNA]</scope>
    <source>
        <strain evidence="1 2">R1DC41</strain>
    </source>
</reference>
<protein>
    <submittedName>
        <fullName evidence="1">LamB/YcsF family protein</fullName>
    </submittedName>
</protein>
<dbReference type="PANTHER" id="PTHR30292">
    <property type="entry name" value="UNCHARACTERIZED PROTEIN YBGL-RELATED"/>
    <property type="match status" value="1"/>
</dbReference>
<dbReference type="RefSeq" id="WP_239672349.1">
    <property type="nucleotide sequence ID" value="NZ_CP049742.1"/>
</dbReference>
<dbReference type="NCBIfam" id="NF003814">
    <property type="entry name" value="PRK05406.1-3"/>
    <property type="match status" value="1"/>
</dbReference>
<dbReference type="EMBL" id="CP049742">
    <property type="protein sequence ID" value="QPC47674.1"/>
    <property type="molecule type" value="Genomic_DNA"/>
</dbReference>
<dbReference type="InterPro" id="IPR005501">
    <property type="entry name" value="LamB/YcsF/PxpA-like"/>
</dbReference>
<dbReference type="SUPFAM" id="SSF88713">
    <property type="entry name" value="Glycoside hydrolase/deacetylase"/>
    <property type="match status" value="1"/>
</dbReference>
<dbReference type="CDD" id="cd10787">
    <property type="entry name" value="LamB_YcsF_like"/>
    <property type="match status" value="1"/>
</dbReference>
<proteinExistence type="predicted"/>
<dbReference type="PANTHER" id="PTHR30292:SF0">
    <property type="entry name" value="5-OXOPROLINASE SUBUNIT A"/>
    <property type="match status" value="1"/>
</dbReference>
<organism evidence="1 2">
    <name type="scientific">Mangrovibacillus cuniculi</name>
    <dbReference type="NCBI Taxonomy" id="2593652"/>
    <lineage>
        <taxon>Bacteria</taxon>
        <taxon>Bacillati</taxon>
        <taxon>Bacillota</taxon>
        <taxon>Bacilli</taxon>
        <taxon>Bacillales</taxon>
        <taxon>Bacillaceae</taxon>
        <taxon>Mangrovibacillus</taxon>
    </lineage>
</organism>